<name>A0A1E3IIJ5_9TREE</name>
<comment type="caution">
    <text evidence="2">The sequence shown here is derived from an EMBL/GenBank/DDBJ whole genome shotgun (WGS) entry which is preliminary data.</text>
</comment>
<sequence length="389" mass="44094">MSPPIPAEIAKDRDCQMSSLEADPKYDLALPPELISLIFTFYASSTIPGSKAFTDLLCLSRAIHDENINRAYDRITLTEDNVLAFFRPWIAWAAKVKKSASSNGRSIMSQMRLDNTIIYPRAWMGYAENFDRKRSITFADTRALLETCQFKNENGSGPFGVFSYPSEEEFRKSPFYLLNNLHHVAFPSSLFISTSTSQLYQIAWEKYRRWKMYETSYVRAQHVCIELPLGPLPQVAFDGLNDMLKNTMANLKKLTVHNCSVTSDLPLLAIDPKVIFEIFMKSPRDTGMDEAHVEAIEIAQQDGLVDRIVDIFSYNENLSSCIVHHLEPHGRDSVSNIIQGLEGEGLDDDIPGLVRDEKLLIFTNEDCVAHEELECMCGLKVCRSEVQVK</sequence>
<gene>
    <name evidence="2" type="ORF">L198_06691</name>
</gene>
<dbReference type="InterPro" id="IPR003616">
    <property type="entry name" value="Post-SET_dom"/>
</dbReference>
<organism evidence="2 3">
    <name type="scientific">Cryptococcus wingfieldii CBS 7118</name>
    <dbReference type="NCBI Taxonomy" id="1295528"/>
    <lineage>
        <taxon>Eukaryota</taxon>
        <taxon>Fungi</taxon>
        <taxon>Dikarya</taxon>
        <taxon>Basidiomycota</taxon>
        <taxon>Agaricomycotina</taxon>
        <taxon>Tremellomycetes</taxon>
        <taxon>Tremellales</taxon>
        <taxon>Cryptococcaceae</taxon>
        <taxon>Cryptococcus</taxon>
    </lineage>
</organism>
<feature type="domain" description="Post-SET" evidence="1">
    <location>
        <begin position="371"/>
        <end position="387"/>
    </location>
</feature>
<dbReference type="Proteomes" id="UP000094819">
    <property type="component" value="Unassembled WGS sequence"/>
</dbReference>
<accession>A0A1E3IIJ5</accession>
<dbReference type="GeneID" id="30195903"/>
<dbReference type="PROSITE" id="PS50868">
    <property type="entry name" value="POST_SET"/>
    <property type="match status" value="1"/>
</dbReference>
<dbReference type="RefSeq" id="XP_019029229.1">
    <property type="nucleotide sequence ID" value="XM_019178746.1"/>
</dbReference>
<reference evidence="2 3" key="1">
    <citation type="submission" date="2016-06" db="EMBL/GenBank/DDBJ databases">
        <title>Evolution of pathogenesis and genome organization in the Tremellales.</title>
        <authorList>
            <person name="Cuomo C."/>
            <person name="Litvintseva A."/>
            <person name="Heitman J."/>
            <person name="Chen Y."/>
            <person name="Sun S."/>
            <person name="Springer D."/>
            <person name="Dromer F."/>
            <person name="Young S."/>
            <person name="Zeng Q."/>
            <person name="Chapman S."/>
            <person name="Gujja S."/>
            <person name="Saif S."/>
            <person name="Birren B."/>
        </authorList>
    </citation>
    <scope>NUCLEOTIDE SEQUENCE [LARGE SCALE GENOMIC DNA]</scope>
    <source>
        <strain evidence="2 3">CBS 7118</strain>
    </source>
</reference>
<evidence type="ECO:0000313" key="2">
    <source>
        <dbReference type="EMBL" id="ODN88420.1"/>
    </source>
</evidence>
<keyword evidence="3" id="KW-1185">Reference proteome</keyword>
<protein>
    <recommendedName>
        <fullName evidence="1">Post-SET domain-containing protein</fullName>
    </recommendedName>
</protein>
<dbReference type="OrthoDB" id="2576998at2759"/>
<evidence type="ECO:0000313" key="3">
    <source>
        <dbReference type="Proteomes" id="UP000094819"/>
    </source>
</evidence>
<proteinExistence type="predicted"/>
<dbReference type="AlphaFoldDB" id="A0A1E3IIJ5"/>
<dbReference type="EMBL" id="AWGH01000025">
    <property type="protein sequence ID" value="ODN88420.1"/>
    <property type="molecule type" value="Genomic_DNA"/>
</dbReference>
<evidence type="ECO:0000259" key="1">
    <source>
        <dbReference type="PROSITE" id="PS50868"/>
    </source>
</evidence>